<evidence type="ECO:0000313" key="3">
    <source>
        <dbReference type="EMBL" id="SDP70272.1"/>
    </source>
</evidence>
<organism evidence="2">
    <name type="scientific">Sulfitobacter litoralis</name>
    <dbReference type="NCBI Taxonomy" id="335975"/>
    <lineage>
        <taxon>Bacteria</taxon>
        <taxon>Pseudomonadati</taxon>
        <taxon>Pseudomonadota</taxon>
        <taxon>Alphaproteobacteria</taxon>
        <taxon>Rhodobacterales</taxon>
        <taxon>Roseobacteraceae</taxon>
        <taxon>Sulfitobacter</taxon>
    </lineage>
</organism>
<sequence length="119" mass="12860">MKYLSAIRVAKIGLAILLSAALNFSNAKADAHVFEASEAVFEKIIFATDTGDLDLATQDQRFSENGEASHGFGDCHIHIIGLKQAQLACDQASADRSRHWADASVVLATLQGFYRPPRG</sequence>
<protein>
    <recommendedName>
        <fullName evidence="5">UrcA family protein</fullName>
    </recommendedName>
</protein>
<keyword evidence="1" id="KW-0732">Signal</keyword>
<feature type="signal peptide" evidence="1">
    <location>
        <begin position="1"/>
        <end position="29"/>
    </location>
</feature>
<name>A0A1H0UVK7_9RHOB</name>
<evidence type="ECO:0008006" key="5">
    <source>
        <dbReference type="Google" id="ProtNLM"/>
    </source>
</evidence>
<evidence type="ECO:0000313" key="2">
    <source>
        <dbReference type="EMBL" id="HDZ50523.1"/>
    </source>
</evidence>
<dbReference type="STRING" id="335975.SAMN04488512_12914"/>
<dbReference type="OrthoDB" id="7865559at2"/>
<dbReference type="EMBL" id="DRFN01000004">
    <property type="protein sequence ID" value="HDZ50523.1"/>
    <property type="molecule type" value="Genomic_DNA"/>
</dbReference>
<feature type="chain" id="PRO_5044558060" description="UrcA family protein" evidence="1">
    <location>
        <begin position="30"/>
        <end position="119"/>
    </location>
</feature>
<evidence type="ECO:0000256" key="1">
    <source>
        <dbReference type="SAM" id="SignalP"/>
    </source>
</evidence>
<reference evidence="3 4" key="1">
    <citation type="submission" date="2016-10" db="EMBL/GenBank/DDBJ databases">
        <authorList>
            <person name="Varghese N."/>
            <person name="Submissions S."/>
        </authorList>
    </citation>
    <scope>NUCLEOTIDE SEQUENCE [LARGE SCALE GENOMIC DNA]</scope>
    <source>
        <strain evidence="3 4">DSM 17584</strain>
    </source>
</reference>
<comment type="caution">
    <text evidence="2">The sequence shown here is derived from an EMBL/GenBank/DDBJ whole genome shotgun (WGS) entry which is preliminary data.</text>
</comment>
<reference evidence="2" key="2">
    <citation type="journal article" date="2020" name="mSystems">
        <title>Genome- and Community-Level Interaction Insights into Carbon Utilization and Element Cycling Functions of Hydrothermarchaeota in Hydrothermal Sediment.</title>
        <authorList>
            <person name="Zhou Z."/>
            <person name="Liu Y."/>
            <person name="Xu W."/>
            <person name="Pan J."/>
            <person name="Luo Z.H."/>
            <person name="Li M."/>
        </authorList>
    </citation>
    <scope>NUCLEOTIDE SEQUENCE [LARGE SCALE GENOMIC DNA]</scope>
    <source>
        <strain evidence="2">HyVt-323</strain>
    </source>
</reference>
<evidence type="ECO:0000313" key="4">
    <source>
        <dbReference type="Proteomes" id="UP000198646"/>
    </source>
</evidence>
<dbReference type="Proteomes" id="UP000885704">
    <property type="component" value="Unassembled WGS sequence"/>
</dbReference>
<dbReference type="RefSeq" id="WP_009827346.1">
    <property type="nucleotide sequence ID" value="NZ_DRFN01000004.1"/>
</dbReference>
<accession>A0A1H0UVK7</accession>
<dbReference type="EMBL" id="FNJD01000029">
    <property type="protein sequence ID" value="SDP70272.1"/>
    <property type="molecule type" value="Genomic_DNA"/>
</dbReference>
<dbReference type="AlphaFoldDB" id="A0A1H0UVK7"/>
<proteinExistence type="predicted"/>
<dbReference type="Proteomes" id="UP000198646">
    <property type="component" value="Unassembled WGS sequence"/>
</dbReference>
<keyword evidence="4" id="KW-1185">Reference proteome</keyword>
<gene>
    <name evidence="2" type="ORF">ENH63_01840</name>
    <name evidence="3" type="ORF">SAMN04488512_12914</name>
</gene>